<keyword evidence="4" id="KW-0949">S-adenosyl-L-methionine</keyword>
<dbReference type="SMART" id="SM00468">
    <property type="entry name" value="PreSET"/>
    <property type="match status" value="1"/>
</dbReference>
<accession>A0A9D3RKW4</accession>
<evidence type="ECO:0000313" key="10">
    <source>
        <dbReference type="EMBL" id="KAG5834206.1"/>
    </source>
</evidence>
<protein>
    <recommendedName>
        <fullName evidence="12">Histone-lysine N-methyltransferase EHMT1</fullName>
    </recommendedName>
</protein>
<keyword evidence="2" id="KW-0158">Chromosome</keyword>
<dbReference type="PROSITE" id="PS50297">
    <property type="entry name" value="ANK_REP_REGION"/>
    <property type="match status" value="4"/>
</dbReference>
<evidence type="ECO:0000256" key="1">
    <source>
        <dbReference type="ARBA" id="ARBA00004286"/>
    </source>
</evidence>
<feature type="compositionally biased region" description="Low complexity" evidence="7">
    <location>
        <begin position="134"/>
        <end position="146"/>
    </location>
</feature>
<dbReference type="InterPro" id="IPR036770">
    <property type="entry name" value="Ankyrin_rpt-contain_sf"/>
</dbReference>
<feature type="domain" description="SET" evidence="8">
    <location>
        <begin position="958"/>
        <end position="1075"/>
    </location>
</feature>
<dbReference type="InterPro" id="IPR001214">
    <property type="entry name" value="SET_dom"/>
</dbReference>
<dbReference type="GO" id="GO:0000785">
    <property type="term" value="C:chromatin"/>
    <property type="evidence" value="ECO:0007669"/>
    <property type="project" value="TreeGrafter"/>
</dbReference>
<keyword evidence="3" id="KW-0489">Methyltransferase</keyword>
<dbReference type="CDD" id="cd20905">
    <property type="entry name" value="EHMT_ZBD"/>
    <property type="match status" value="1"/>
</dbReference>
<organism evidence="10 11">
    <name type="scientific">Anguilla anguilla</name>
    <name type="common">European freshwater eel</name>
    <name type="synonym">Muraena anguilla</name>
    <dbReference type="NCBI Taxonomy" id="7936"/>
    <lineage>
        <taxon>Eukaryota</taxon>
        <taxon>Metazoa</taxon>
        <taxon>Chordata</taxon>
        <taxon>Craniata</taxon>
        <taxon>Vertebrata</taxon>
        <taxon>Euteleostomi</taxon>
        <taxon>Actinopterygii</taxon>
        <taxon>Neopterygii</taxon>
        <taxon>Teleostei</taxon>
        <taxon>Anguilliformes</taxon>
        <taxon>Anguillidae</taxon>
        <taxon>Anguilla</taxon>
    </lineage>
</organism>
<dbReference type="GO" id="GO:0005634">
    <property type="term" value="C:nucleus"/>
    <property type="evidence" value="ECO:0007669"/>
    <property type="project" value="InterPro"/>
</dbReference>
<keyword evidence="6" id="KW-0040">ANK repeat</keyword>
<dbReference type="PROSITE" id="PS50867">
    <property type="entry name" value="PRE_SET"/>
    <property type="match status" value="1"/>
</dbReference>
<evidence type="ECO:0000259" key="9">
    <source>
        <dbReference type="PROSITE" id="PS50867"/>
    </source>
</evidence>
<evidence type="ECO:0000256" key="4">
    <source>
        <dbReference type="ARBA" id="ARBA00022691"/>
    </source>
</evidence>
<dbReference type="Pfam" id="PF00023">
    <property type="entry name" value="Ank"/>
    <property type="match status" value="1"/>
</dbReference>
<comment type="subcellular location">
    <subcellularLocation>
        <location evidence="1">Chromosome</location>
    </subcellularLocation>
</comment>
<dbReference type="Gene3D" id="1.25.40.20">
    <property type="entry name" value="Ankyrin repeat-containing domain"/>
    <property type="match status" value="1"/>
</dbReference>
<dbReference type="GO" id="GO:0008270">
    <property type="term" value="F:zinc ion binding"/>
    <property type="evidence" value="ECO:0007669"/>
    <property type="project" value="InterPro"/>
</dbReference>
<feature type="region of interest" description="Disordered" evidence="7">
    <location>
        <begin position="1"/>
        <end position="185"/>
    </location>
</feature>
<dbReference type="InterPro" id="IPR043550">
    <property type="entry name" value="EHMT1/EHMT2"/>
</dbReference>
<feature type="compositionally biased region" description="Basic and acidic residues" evidence="7">
    <location>
        <begin position="121"/>
        <end position="130"/>
    </location>
</feature>
<feature type="domain" description="Pre-SET" evidence="9">
    <location>
        <begin position="895"/>
        <end position="958"/>
    </location>
</feature>
<feature type="region of interest" description="Disordered" evidence="7">
    <location>
        <begin position="844"/>
        <end position="870"/>
    </location>
</feature>
<evidence type="ECO:0000256" key="3">
    <source>
        <dbReference type="ARBA" id="ARBA00022603"/>
    </source>
</evidence>
<evidence type="ECO:0000256" key="5">
    <source>
        <dbReference type="ARBA" id="ARBA00022853"/>
    </source>
</evidence>
<dbReference type="SUPFAM" id="SSF82199">
    <property type="entry name" value="SET domain"/>
    <property type="match status" value="1"/>
</dbReference>
<name>A0A9D3RKW4_ANGAN</name>
<dbReference type="Pfam" id="PF05033">
    <property type="entry name" value="Pre-SET"/>
    <property type="match status" value="1"/>
</dbReference>
<feature type="compositionally biased region" description="Pro residues" evidence="7">
    <location>
        <begin position="522"/>
        <end position="531"/>
    </location>
</feature>
<feature type="repeat" description="ANK" evidence="6">
    <location>
        <begin position="791"/>
        <end position="823"/>
    </location>
</feature>
<evidence type="ECO:0000259" key="8">
    <source>
        <dbReference type="PROSITE" id="PS50280"/>
    </source>
</evidence>
<feature type="compositionally biased region" description="Basic residues" evidence="7">
    <location>
        <begin position="317"/>
        <end position="326"/>
    </location>
</feature>
<dbReference type="InterPro" id="IPR047762">
    <property type="entry name" value="EHMT_CRR"/>
</dbReference>
<dbReference type="EMBL" id="JAFIRN010000015">
    <property type="protein sequence ID" value="KAG5834206.1"/>
    <property type="molecule type" value="Genomic_DNA"/>
</dbReference>
<feature type="region of interest" description="Disordered" evidence="7">
    <location>
        <begin position="198"/>
        <end position="345"/>
    </location>
</feature>
<feature type="region of interest" description="Disordered" evidence="7">
    <location>
        <begin position="517"/>
        <end position="569"/>
    </location>
</feature>
<feature type="compositionally biased region" description="Acidic residues" evidence="7">
    <location>
        <begin position="218"/>
        <end position="247"/>
    </location>
</feature>
<dbReference type="AlphaFoldDB" id="A0A9D3RKW4"/>
<dbReference type="InterPro" id="IPR007728">
    <property type="entry name" value="Pre-SET_dom"/>
</dbReference>
<dbReference type="PANTHER" id="PTHR46307">
    <property type="entry name" value="G9A, ISOFORM B"/>
    <property type="match status" value="1"/>
</dbReference>
<dbReference type="Pfam" id="PF21533">
    <property type="entry name" value="EHMT1-2_CRR"/>
    <property type="match status" value="1"/>
</dbReference>
<evidence type="ECO:0008006" key="12">
    <source>
        <dbReference type="Google" id="ProtNLM"/>
    </source>
</evidence>
<feature type="compositionally biased region" description="Gly residues" evidence="7">
    <location>
        <begin position="71"/>
        <end position="80"/>
    </location>
</feature>
<feature type="compositionally biased region" description="Basic and acidic residues" evidence="7">
    <location>
        <begin position="92"/>
        <end position="101"/>
    </location>
</feature>
<dbReference type="GO" id="GO:0000122">
    <property type="term" value="P:negative regulation of transcription by RNA polymerase II"/>
    <property type="evidence" value="ECO:0007669"/>
    <property type="project" value="TreeGrafter"/>
</dbReference>
<dbReference type="GO" id="GO:0046974">
    <property type="term" value="F:histone H3K9 methyltransferase activity"/>
    <property type="evidence" value="ECO:0007669"/>
    <property type="project" value="TreeGrafter"/>
</dbReference>
<keyword evidence="5" id="KW-0156">Chromatin regulator</keyword>
<feature type="repeat" description="ANK" evidence="6">
    <location>
        <begin position="690"/>
        <end position="714"/>
    </location>
</feature>
<feature type="repeat" description="ANK" evidence="6">
    <location>
        <begin position="624"/>
        <end position="656"/>
    </location>
</feature>
<sequence length="1170" mass="127275">MLPSLVKGVAGKGEPMKTELMKEPPSNRGGDGEEGVVDGRPEPPRGEAELNGTCERPGPGKSPHSPAPGRWGSGGRGGRGAADPGNGVVDGDPPRLHHGEARVQPVDTKASEQGTKRTKRQERGESERTGGGETPTDTPTFPKPTTSGPKRIGCRPAKTQTASAAVSRKKKRKMGTYSLVPKKKTKVLKRSVLEIFKDLSRASLTAQKERLHVNGESVENDSEEEESEDGEGEESEEEEEQSGEGAEEGVAAPQDGDRMEESSAPQGEGEVGEEQETEESGDEDGEEEGNDSDLSSEFGLKKRPKRKGKGDNPWLRPSRKRKRKARSKAEGLSGNEAEPQAQAGISKEYTEVPLDSLNLKAQEELLSSQHSGVTEGGDAAETDMAQELPLCSCRMETPKSREILTLADRKCMATESVDGQLTRCQSAVLKQEMMRPSNTVQLMVLCEAHRAGIVQHQCCPGCGYFCRAGTFMECQPDSSISHRFHRACASVMRGQSFCPHCGEDAGKAKEVTIAKADTTSRVPPPPPPPPGAAGLTEGRADTTTGGPSGLSLSGEDKVDSSLSKSPEPKETLESILLALDAEKPKKLRFHPKQLYISAKQGELQKVLMMLVDGIDPNFKMESQSKRTPLHVAAEGGHQEVCHMLVQAGANLDMCDEDQRTPLMDACENNHLETVRYLLRAGAIGSHKDAEGSTCLHLAAKIGHYDIVQHLLSTGNMDINCQVGRRRLDGHDLGDGVQARRTGQAPALQGADINIRDKEENICLHWAAFSGCVGIAEILLDARCDLQAVNTHGDSPLHIAARENRIDCVTLFLSRGADVNLKNREGETPLECCSHSSKVWSALQASRKLRRPEEAGPARGRRSSADSEPCPDNYKYVPDNCVTSPMNIDKNITHLQYCVCKDDCSSTNCMCGQLSLRCWYDREGRLLPEFSREEPPLVFECNHACSCWRTCKNRVVQPTRLQLFRTGKMGWGVKSLQDISQGTFVCEYVGEIISDAEADVRENDSYLFNLDSKVGDVYCIDARFYGNISRFVNHMCEPNLFPVRVFTSHQDLRFPHIAFFASRNITAGRSSGKGEGAGGGLAPPKSGLWKESRKPLLPKVLTSSLNQKQFDYGDHFWEIKGKFFSCQCGSTKCRHSAAAIAQRQADSTPEGNQSGALPDTSSSPTTPSSPC</sequence>
<keyword evidence="11" id="KW-1185">Reference proteome</keyword>
<dbReference type="PROSITE" id="PS50280">
    <property type="entry name" value="SET"/>
    <property type="match status" value="1"/>
</dbReference>
<feature type="compositionally biased region" description="Acidic residues" evidence="7">
    <location>
        <begin position="270"/>
        <end position="291"/>
    </location>
</feature>
<dbReference type="SUPFAM" id="SSF48403">
    <property type="entry name" value="Ankyrin repeat"/>
    <property type="match status" value="1"/>
</dbReference>
<dbReference type="Proteomes" id="UP001044222">
    <property type="component" value="Chromosome 15"/>
</dbReference>
<feature type="compositionally biased region" description="Low complexity" evidence="7">
    <location>
        <begin position="1159"/>
        <end position="1170"/>
    </location>
</feature>
<dbReference type="GO" id="GO:0002039">
    <property type="term" value="F:p53 binding"/>
    <property type="evidence" value="ECO:0007669"/>
    <property type="project" value="InterPro"/>
</dbReference>
<feature type="compositionally biased region" description="Basic and acidic residues" evidence="7">
    <location>
        <begin position="37"/>
        <end position="48"/>
    </location>
</feature>
<feature type="repeat" description="ANK" evidence="6">
    <location>
        <begin position="657"/>
        <end position="689"/>
    </location>
</feature>
<feature type="compositionally biased region" description="Polar residues" evidence="7">
    <location>
        <begin position="1143"/>
        <end position="1154"/>
    </location>
</feature>
<dbReference type="SMART" id="SM00248">
    <property type="entry name" value="ANK"/>
    <property type="match status" value="5"/>
</dbReference>
<gene>
    <name evidence="10" type="ORF">ANANG_G00259080</name>
</gene>
<dbReference type="InterPro" id="IPR002110">
    <property type="entry name" value="Ankyrin_rpt"/>
</dbReference>
<dbReference type="SMART" id="SM00317">
    <property type="entry name" value="SET"/>
    <property type="match status" value="1"/>
</dbReference>
<evidence type="ECO:0000256" key="2">
    <source>
        <dbReference type="ARBA" id="ARBA00022454"/>
    </source>
</evidence>
<dbReference type="InterPro" id="IPR046341">
    <property type="entry name" value="SET_dom_sf"/>
</dbReference>
<dbReference type="Pfam" id="PF12796">
    <property type="entry name" value="Ank_2"/>
    <property type="match status" value="2"/>
</dbReference>
<dbReference type="Pfam" id="PF00856">
    <property type="entry name" value="SET"/>
    <property type="match status" value="1"/>
</dbReference>
<reference evidence="10" key="1">
    <citation type="submission" date="2021-01" db="EMBL/GenBank/DDBJ databases">
        <title>A chromosome-scale assembly of European eel, Anguilla anguilla.</title>
        <authorList>
            <person name="Henkel C."/>
            <person name="Jong-Raadsen S.A."/>
            <person name="Dufour S."/>
            <person name="Weltzien F.-A."/>
            <person name="Palstra A.P."/>
            <person name="Pelster B."/>
            <person name="Spaink H.P."/>
            <person name="Van Den Thillart G.E."/>
            <person name="Jansen H."/>
            <person name="Zahm M."/>
            <person name="Klopp C."/>
            <person name="Cedric C."/>
            <person name="Louis A."/>
            <person name="Berthelot C."/>
            <person name="Parey E."/>
            <person name="Roest Crollius H."/>
            <person name="Montfort J."/>
            <person name="Robinson-Rechavi M."/>
            <person name="Bucao C."/>
            <person name="Bouchez O."/>
            <person name="Gislard M."/>
            <person name="Lluch J."/>
            <person name="Milhes M."/>
            <person name="Lampietro C."/>
            <person name="Lopez Roques C."/>
            <person name="Donnadieu C."/>
            <person name="Braasch I."/>
            <person name="Desvignes T."/>
            <person name="Postlethwait J."/>
            <person name="Bobe J."/>
            <person name="Guiguen Y."/>
            <person name="Dirks R."/>
        </authorList>
    </citation>
    <scope>NUCLEOTIDE SEQUENCE</scope>
    <source>
        <strain evidence="10">Tag_6206</strain>
        <tissue evidence="10">Liver</tissue>
    </source>
</reference>
<dbReference type="PANTHER" id="PTHR46307:SF2">
    <property type="entry name" value="HISTONE-LYSINE N-METHYLTRANSFERASE EHMT1"/>
    <property type="match status" value="1"/>
</dbReference>
<feature type="region of interest" description="Disordered" evidence="7">
    <location>
        <begin position="1138"/>
        <end position="1170"/>
    </location>
</feature>
<dbReference type="PROSITE" id="PS50088">
    <property type="entry name" value="ANK_REPEAT"/>
    <property type="match status" value="4"/>
</dbReference>
<keyword evidence="3" id="KW-0808">Transferase</keyword>
<dbReference type="Gene3D" id="2.170.270.10">
    <property type="entry name" value="SET domain"/>
    <property type="match status" value="1"/>
</dbReference>
<feature type="compositionally biased region" description="Low complexity" evidence="7">
    <location>
        <begin position="542"/>
        <end position="553"/>
    </location>
</feature>
<evidence type="ECO:0000256" key="7">
    <source>
        <dbReference type="SAM" id="MobiDB-lite"/>
    </source>
</evidence>
<comment type="caution">
    <text evidence="10">The sequence shown here is derived from an EMBL/GenBank/DDBJ whole genome shotgun (WGS) entry which is preliminary data.</text>
</comment>
<proteinExistence type="predicted"/>
<dbReference type="PRINTS" id="PR01415">
    <property type="entry name" value="ANKYRIN"/>
</dbReference>
<evidence type="ECO:0000256" key="6">
    <source>
        <dbReference type="PROSITE-ProRule" id="PRU00023"/>
    </source>
</evidence>
<dbReference type="GO" id="GO:0032259">
    <property type="term" value="P:methylation"/>
    <property type="evidence" value="ECO:0007669"/>
    <property type="project" value="UniProtKB-KW"/>
</dbReference>
<evidence type="ECO:0000313" key="11">
    <source>
        <dbReference type="Proteomes" id="UP001044222"/>
    </source>
</evidence>